<evidence type="ECO:0000256" key="11">
    <source>
        <dbReference type="ARBA" id="ARBA00048044"/>
    </source>
</evidence>
<organism evidence="13 14">
    <name type="scientific">Mucilaginibacter boryungensis</name>
    <dbReference type="NCBI Taxonomy" id="768480"/>
    <lineage>
        <taxon>Bacteria</taxon>
        <taxon>Pseudomonadati</taxon>
        <taxon>Bacteroidota</taxon>
        <taxon>Sphingobacteriia</taxon>
        <taxon>Sphingobacteriales</taxon>
        <taxon>Sphingobacteriaceae</taxon>
        <taxon>Mucilaginibacter</taxon>
    </lineage>
</organism>
<evidence type="ECO:0000256" key="8">
    <source>
        <dbReference type="ARBA" id="ARBA00023133"/>
    </source>
</evidence>
<accession>A0ABR9XMB4</accession>
<dbReference type="InterPro" id="IPR003780">
    <property type="entry name" value="COX15/CtaA_fam"/>
</dbReference>
<evidence type="ECO:0000256" key="6">
    <source>
        <dbReference type="ARBA" id="ARBA00023002"/>
    </source>
</evidence>
<dbReference type="PANTHER" id="PTHR23289">
    <property type="entry name" value="CYTOCHROME C OXIDASE ASSEMBLY PROTEIN COX15"/>
    <property type="match status" value="1"/>
</dbReference>
<reference evidence="13 14" key="1">
    <citation type="submission" date="2020-10" db="EMBL/GenBank/DDBJ databases">
        <title>Mucilaginibacter mali sp. nov., isolated from rhizosphere soil of apple orchard.</title>
        <authorList>
            <person name="Lee J.-S."/>
            <person name="Kim H.S."/>
            <person name="Kim J.-S."/>
        </authorList>
    </citation>
    <scope>NUCLEOTIDE SEQUENCE [LARGE SCALE GENOMIC DNA]</scope>
    <source>
        <strain evidence="13 14">KCTC 23157</strain>
    </source>
</reference>
<keyword evidence="8" id="KW-0350">Heme biosynthesis</keyword>
<evidence type="ECO:0000256" key="7">
    <source>
        <dbReference type="ARBA" id="ARBA00023004"/>
    </source>
</evidence>
<feature type="transmembrane region" description="Helical" evidence="12">
    <location>
        <begin position="298"/>
        <end position="316"/>
    </location>
</feature>
<keyword evidence="7" id="KW-0408">Iron</keyword>
<protein>
    <submittedName>
        <fullName evidence="13">COX15/CtaA family protein</fullName>
    </submittedName>
</protein>
<evidence type="ECO:0000256" key="1">
    <source>
        <dbReference type="ARBA" id="ARBA00001970"/>
    </source>
</evidence>
<feature type="transmembrane region" description="Helical" evidence="12">
    <location>
        <begin position="196"/>
        <end position="214"/>
    </location>
</feature>
<dbReference type="PANTHER" id="PTHR23289:SF2">
    <property type="entry name" value="CYTOCHROME C OXIDASE ASSEMBLY PROTEIN COX15 HOMOLOG"/>
    <property type="match status" value="1"/>
</dbReference>
<comment type="caution">
    <text evidence="13">The sequence shown here is derived from an EMBL/GenBank/DDBJ whole genome shotgun (WGS) entry which is preliminary data.</text>
</comment>
<keyword evidence="5 12" id="KW-1133">Transmembrane helix</keyword>
<dbReference type="Proteomes" id="UP000632774">
    <property type="component" value="Unassembled WGS sequence"/>
</dbReference>
<keyword evidence="14" id="KW-1185">Reference proteome</keyword>
<comment type="pathway">
    <text evidence="10">Porphyrin-containing compound metabolism; heme A biosynthesis; heme A from heme O: step 1/1.</text>
</comment>
<feature type="transmembrane region" description="Helical" evidence="12">
    <location>
        <begin position="126"/>
        <end position="149"/>
    </location>
</feature>
<keyword evidence="6" id="KW-0560">Oxidoreductase</keyword>
<evidence type="ECO:0000256" key="2">
    <source>
        <dbReference type="ARBA" id="ARBA00004141"/>
    </source>
</evidence>
<dbReference type="EMBL" id="JADFFM010000002">
    <property type="protein sequence ID" value="MBE9668528.1"/>
    <property type="molecule type" value="Genomic_DNA"/>
</dbReference>
<dbReference type="InterPro" id="IPR023754">
    <property type="entry name" value="HemeA_Synthase_type2"/>
</dbReference>
<dbReference type="RefSeq" id="WP_194107926.1">
    <property type="nucleotide sequence ID" value="NZ_JADFFM010000002.1"/>
</dbReference>
<gene>
    <name evidence="13" type="ORF">IRJ18_19315</name>
</gene>
<evidence type="ECO:0000313" key="14">
    <source>
        <dbReference type="Proteomes" id="UP000632774"/>
    </source>
</evidence>
<evidence type="ECO:0000256" key="12">
    <source>
        <dbReference type="SAM" id="Phobius"/>
    </source>
</evidence>
<evidence type="ECO:0000256" key="5">
    <source>
        <dbReference type="ARBA" id="ARBA00022989"/>
    </source>
</evidence>
<keyword evidence="3 12" id="KW-0812">Transmembrane</keyword>
<comment type="cofactor">
    <cofactor evidence="1">
        <name>heme b</name>
        <dbReference type="ChEBI" id="CHEBI:60344"/>
    </cofactor>
</comment>
<sequence length="357" mass="41051">MKEQMSVETAKVNRQVSRWLALGIGMVIIQILLGGITRLTGSGLSITEWQPFLGALPPLSHAEWERSFALYRQIAQFKKQNIDLTLSGYQYLYLWEWLHREWARLLGVVFMLPFAWLFYRRVIGRILIWPLTGIFLIGILQAIAGWLMVKSGLNDTDVRVSHIRLAVHFLLALILLAAMVWLLLRLRVKGTQTRNYRALHVLTMVLILLLLKQLTYGAFMAGTHAALFAPTWPSINGYFFPPVHLRPGGFISQFCNDPLLIQFVHRLYAYLILTGMLIWYVLAGKTSPDYFLNRWRKWPLLLTLLQILLGIASLLESSSAHLIWYASFHQLNAILLWITLFIALYFSRQRTGLSEAG</sequence>
<proteinExistence type="predicted"/>
<comment type="subcellular location">
    <subcellularLocation>
        <location evidence="2">Membrane</location>
        <topology evidence="2">Multi-pass membrane protein</topology>
    </subcellularLocation>
</comment>
<feature type="transmembrane region" description="Helical" evidence="12">
    <location>
        <begin position="161"/>
        <end position="184"/>
    </location>
</feature>
<comment type="catalytic activity">
    <reaction evidence="11">
        <text>Fe(II)-heme o + 2 A + H2O = Fe(II)-heme a + 2 AH2</text>
        <dbReference type="Rhea" id="RHEA:63388"/>
        <dbReference type="ChEBI" id="CHEBI:13193"/>
        <dbReference type="ChEBI" id="CHEBI:15377"/>
        <dbReference type="ChEBI" id="CHEBI:17499"/>
        <dbReference type="ChEBI" id="CHEBI:60530"/>
        <dbReference type="ChEBI" id="CHEBI:61715"/>
        <dbReference type="EC" id="1.17.99.9"/>
    </reaction>
    <physiologicalReaction direction="left-to-right" evidence="11">
        <dbReference type="Rhea" id="RHEA:63389"/>
    </physiologicalReaction>
</comment>
<evidence type="ECO:0000313" key="13">
    <source>
        <dbReference type="EMBL" id="MBE9668528.1"/>
    </source>
</evidence>
<feature type="transmembrane region" description="Helical" evidence="12">
    <location>
        <begin position="267"/>
        <end position="286"/>
    </location>
</feature>
<evidence type="ECO:0000256" key="10">
    <source>
        <dbReference type="ARBA" id="ARBA00044501"/>
    </source>
</evidence>
<keyword evidence="4" id="KW-0479">Metal-binding</keyword>
<evidence type="ECO:0000256" key="9">
    <source>
        <dbReference type="ARBA" id="ARBA00023136"/>
    </source>
</evidence>
<evidence type="ECO:0000256" key="3">
    <source>
        <dbReference type="ARBA" id="ARBA00022692"/>
    </source>
</evidence>
<feature type="transmembrane region" description="Helical" evidence="12">
    <location>
        <begin position="102"/>
        <end position="119"/>
    </location>
</feature>
<name>A0ABR9XMB4_9SPHI</name>
<keyword evidence="9 12" id="KW-0472">Membrane</keyword>
<dbReference type="Pfam" id="PF02628">
    <property type="entry name" value="COX15-CtaA"/>
    <property type="match status" value="1"/>
</dbReference>
<feature type="transmembrane region" description="Helical" evidence="12">
    <location>
        <begin position="20"/>
        <end position="39"/>
    </location>
</feature>
<evidence type="ECO:0000256" key="4">
    <source>
        <dbReference type="ARBA" id="ARBA00022723"/>
    </source>
</evidence>
<feature type="transmembrane region" description="Helical" evidence="12">
    <location>
        <begin position="322"/>
        <end position="346"/>
    </location>
</feature>